<accession>A0ABT6PT98</accession>
<reference evidence="2 3" key="1">
    <citation type="submission" date="2023-04" db="EMBL/GenBank/DDBJ databases">
        <title>Draft genome sequence of Saccharopolyspora sp. TS4A08 isolated from sweet potato rhizospheric soil.</title>
        <authorList>
            <person name="Suksaard P."/>
            <person name="Duangmal K."/>
        </authorList>
    </citation>
    <scope>NUCLEOTIDE SEQUENCE [LARGE SCALE GENOMIC DNA]</scope>
    <source>
        <strain evidence="2 3">TS4A08</strain>
    </source>
</reference>
<feature type="non-terminal residue" evidence="2">
    <location>
        <position position="84"/>
    </location>
</feature>
<evidence type="ECO:0000313" key="2">
    <source>
        <dbReference type="EMBL" id="MDI2031225.1"/>
    </source>
</evidence>
<dbReference type="EMBL" id="JASAOF010000015">
    <property type="protein sequence ID" value="MDI2031225.1"/>
    <property type="molecule type" value="Genomic_DNA"/>
</dbReference>
<keyword evidence="3" id="KW-1185">Reference proteome</keyword>
<dbReference type="Proteomes" id="UP001237595">
    <property type="component" value="Unassembled WGS sequence"/>
</dbReference>
<gene>
    <name evidence="2" type="ORF">QFW96_21530</name>
</gene>
<feature type="region of interest" description="Disordered" evidence="1">
    <location>
        <begin position="13"/>
        <end position="52"/>
    </location>
</feature>
<name>A0ABT6PT98_9PSEU</name>
<evidence type="ECO:0000256" key="1">
    <source>
        <dbReference type="SAM" id="MobiDB-lite"/>
    </source>
</evidence>
<comment type="caution">
    <text evidence="2">The sequence shown here is derived from an EMBL/GenBank/DDBJ whole genome shotgun (WGS) entry which is preliminary data.</text>
</comment>
<protein>
    <submittedName>
        <fullName evidence="2">Uncharacterized protein</fullName>
    </submittedName>
</protein>
<organism evidence="2 3">
    <name type="scientific">Saccharopolyspora ipomoeae</name>
    <dbReference type="NCBI Taxonomy" id="3042027"/>
    <lineage>
        <taxon>Bacteria</taxon>
        <taxon>Bacillati</taxon>
        <taxon>Actinomycetota</taxon>
        <taxon>Actinomycetes</taxon>
        <taxon>Pseudonocardiales</taxon>
        <taxon>Pseudonocardiaceae</taxon>
        <taxon>Saccharopolyspora</taxon>
    </lineage>
</organism>
<evidence type="ECO:0000313" key="3">
    <source>
        <dbReference type="Proteomes" id="UP001237595"/>
    </source>
</evidence>
<dbReference type="RefSeq" id="WP_281457500.1">
    <property type="nucleotide sequence ID" value="NZ_JASAOF010000015.1"/>
</dbReference>
<proteinExistence type="predicted"/>
<sequence length="84" mass="8699">MFLVFVLVIPVFTGSSPAGGPGSSEDVRPGRGGADPAGPRRETPDEQGQGLLLSGVLPDEDWEVSEVPGELGPVGVSFLQERVP</sequence>